<organism evidence="1 2">
    <name type="scientific">Calderihabitans maritimus</name>
    <dbReference type="NCBI Taxonomy" id="1246530"/>
    <lineage>
        <taxon>Bacteria</taxon>
        <taxon>Bacillati</taxon>
        <taxon>Bacillota</taxon>
        <taxon>Clostridia</taxon>
        <taxon>Neomoorellales</taxon>
        <taxon>Calderihabitantaceae</taxon>
        <taxon>Calderihabitans</taxon>
    </lineage>
</organism>
<evidence type="ECO:0008006" key="3">
    <source>
        <dbReference type="Google" id="ProtNLM"/>
    </source>
</evidence>
<keyword evidence="2" id="KW-1185">Reference proteome</keyword>
<evidence type="ECO:0000313" key="1">
    <source>
        <dbReference type="EMBL" id="GAW91978.1"/>
    </source>
</evidence>
<evidence type="ECO:0000313" key="2">
    <source>
        <dbReference type="Proteomes" id="UP000197032"/>
    </source>
</evidence>
<sequence length="78" mass="8830">MEVKALLTPEVNADELNLPAEVARKLKGKRVTIVEVREGFLLKPVEDPIREARGILKGKGFNVEKYLQSKQLEKDLET</sequence>
<proteinExistence type="predicted"/>
<accession>A0A1Z5HRA8</accession>
<gene>
    <name evidence="1" type="ORF">KKC1_11380</name>
</gene>
<dbReference type="Proteomes" id="UP000197032">
    <property type="component" value="Unassembled WGS sequence"/>
</dbReference>
<dbReference type="AlphaFoldDB" id="A0A1Z5HRA8"/>
<comment type="caution">
    <text evidence="1">The sequence shown here is derived from an EMBL/GenBank/DDBJ whole genome shotgun (WGS) entry which is preliminary data.</text>
</comment>
<protein>
    <recommendedName>
        <fullName evidence="3">SpoVT-AbrB domain-containing protein</fullName>
    </recommendedName>
</protein>
<dbReference type="EMBL" id="BDGJ01000042">
    <property type="protein sequence ID" value="GAW91978.1"/>
    <property type="molecule type" value="Genomic_DNA"/>
</dbReference>
<name>A0A1Z5HRA8_9FIRM</name>
<reference evidence="2" key="1">
    <citation type="journal article" date="2017" name="Appl. Environ. Microbiol.">
        <title>Genomic analysis of Calderihabitans maritimus KKC1, a thermophilic hydrogenogenic carboxydotrophic bacterium isolated from marine sediment.</title>
        <authorList>
            <person name="Omae K."/>
            <person name="Yoneda Y."/>
            <person name="Fukuyama Y."/>
            <person name="Yoshida T."/>
            <person name="Sako Y."/>
        </authorList>
    </citation>
    <scope>NUCLEOTIDE SEQUENCE [LARGE SCALE GENOMIC DNA]</scope>
    <source>
        <strain evidence="2">KKC1</strain>
    </source>
</reference>